<evidence type="ECO:0000313" key="1">
    <source>
        <dbReference type="EMBL" id="ORC34315.1"/>
    </source>
</evidence>
<reference evidence="1 2" key="1">
    <citation type="submission" date="2017-03" db="EMBL/GenBank/DDBJ databases">
        <title>Draft Genome sequence of Marispirochaeta sp. strain JC444.</title>
        <authorList>
            <person name="Shivani Y."/>
            <person name="Subhash Y."/>
            <person name="Sasikala C."/>
            <person name="Ramana C."/>
        </authorList>
    </citation>
    <scope>NUCLEOTIDE SEQUENCE [LARGE SCALE GENOMIC DNA]</scope>
    <source>
        <strain evidence="1 2">JC444</strain>
    </source>
</reference>
<organism evidence="1 2">
    <name type="scientific">Marispirochaeta aestuarii</name>
    <dbReference type="NCBI Taxonomy" id="1963862"/>
    <lineage>
        <taxon>Bacteria</taxon>
        <taxon>Pseudomonadati</taxon>
        <taxon>Spirochaetota</taxon>
        <taxon>Spirochaetia</taxon>
        <taxon>Spirochaetales</taxon>
        <taxon>Spirochaetaceae</taxon>
        <taxon>Marispirochaeta</taxon>
    </lineage>
</organism>
<keyword evidence="2" id="KW-1185">Reference proteome</keyword>
<proteinExistence type="predicted"/>
<name>A0A1Y1RW98_9SPIO</name>
<gene>
    <name evidence="1" type="ORF">B4O97_13465</name>
</gene>
<protein>
    <submittedName>
        <fullName evidence="1">Uncharacterized protein</fullName>
    </submittedName>
</protein>
<dbReference type="Proteomes" id="UP000192343">
    <property type="component" value="Unassembled WGS sequence"/>
</dbReference>
<accession>A0A1Y1RW98</accession>
<dbReference type="RefSeq" id="WP_083051571.1">
    <property type="nucleotide sequence ID" value="NZ_MWQY01000014.1"/>
</dbReference>
<evidence type="ECO:0000313" key="2">
    <source>
        <dbReference type="Proteomes" id="UP000192343"/>
    </source>
</evidence>
<dbReference type="AlphaFoldDB" id="A0A1Y1RW98"/>
<sequence length="82" mass="9456">MGPLSQDDYIGQATEIVQETGAEFVCGFEIVTYTDKQGTVYAASLSGYKYFLTIHCRTFEIELLSFFIQRRSSEYVHQEYSF</sequence>
<dbReference type="EMBL" id="MWQY01000014">
    <property type="protein sequence ID" value="ORC34315.1"/>
    <property type="molecule type" value="Genomic_DNA"/>
</dbReference>
<comment type="caution">
    <text evidence="1">The sequence shown here is derived from an EMBL/GenBank/DDBJ whole genome shotgun (WGS) entry which is preliminary data.</text>
</comment>